<feature type="transmembrane region" description="Helical" evidence="9">
    <location>
        <begin position="142"/>
        <end position="165"/>
    </location>
</feature>
<dbReference type="GO" id="GO:0006865">
    <property type="term" value="P:amino acid transport"/>
    <property type="evidence" value="ECO:0007669"/>
    <property type="project" value="UniProtKB-KW"/>
</dbReference>
<feature type="transmembrane region" description="Helical" evidence="9">
    <location>
        <begin position="225"/>
        <end position="249"/>
    </location>
</feature>
<dbReference type="PANTHER" id="PTHR11795:SF445">
    <property type="entry name" value="AMINO ACID ABC TRANSPORTER PERMEASE PROTEIN"/>
    <property type="match status" value="1"/>
</dbReference>
<protein>
    <submittedName>
        <fullName evidence="10">Amino acid/amide ABC transporter membrane protein 1, HAAT family</fullName>
    </submittedName>
</protein>
<feature type="transmembrane region" description="Helical" evidence="9">
    <location>
        <begin position="185"/>
        <end position="213"/>
    </location>
</feature>
<evidence type="ECO:0000256" key="7">
    <source>
        <dbReference type="ARBA" id="ARBA00023136"/>
    </source>
</evidence>
<reference evidence="11" key="1">
    <citation type="submission" date="2016-06" db="EMBL/GenBank/DDBJ databases">
        <authorList>
            <person name="Varghese N."/>
            <person name="Submissions Spin"/>
        </authorList>
    </citation>
    <scope>NUCLEOTIDE SEQUENCE [LARGE SCALE GENOMIC DNA]</scope>
    <source>
        <strain evidence="11">DSM 45431</strain>
    </source>
</reference>
<evidence type="ECO:0000256" key="8">
    <source>
        <dbReference type="ARBA" id="ARBA00037998"/>
    </source>
</evidence>
<feature type="transmembrane region" description="Helical" evidence="9">
    <location>
        <begin position="37"/>
        <end position="54"/>
    </location>
</feature>
<dbReference type="CDD" id="cd06582">
    <property type="entry name" value="TM_PBP1_LivH_like"/>
    <property type="match status" value="1"/>
</dbReference>
<evidence type="ECO:0000313" key="11">
    <source>
        <dbReference type="Proteomes" id="UP000199413"/>
    </source>
</evidence>
<dbReference type="InterPro" id="IPR001851">
    <property type="entry name" value="ABC_transp_permease"/>
</dbReference>
<keyword evidence="3" id="KW-1003">Cell membrane</keyword>
<dbReference type="Proteomes" id="UP000199413">
    <property type="component" value="Unassembled WGS sequence"/>
</dbReference>
<keyword evidence="4 9" id="KW-0812">Transmembrane</keyword>
<keyword evidence="5" id="KW-0029">Amino-acid transport</keyword>
<keyword evidence="7 9" id="KW-0472">Membrane</keyword>
<comment type="similarity">
    <text evidence="8">Belongs to the binding-protein-dependent transport system permease family. LivHM subfamily.</text>
</comment>
<dbReference type="RefSeq" id="WP_091343330.1">
    <property type="nucleotide sequence ID" value="NZ_FMHV01000002.1"/>
</dbReference>
<evidence type="ECO:0000256" key="1">
    <source>
        <dbReference type="ARBA" id="ARBA00004651"/>
    </source>
</evidence>
<evidence type="ECO:0000256" key="2">
    <source>
        <dbReference type="ARBA" id="ARBA00022448"/>
    </source>
</evidence>
<evidence type="ECO:0000256" key="3">
    <source>
        <dbReference type="ARBA" id="ARBA00022475"/>
    </source>
</evidence>
<proteinExistence type="inferred from homology"/>
<dbReference type="EMBL" id="FMHV01000002">
    <property type="protein sequence ID" value="SCL30337.1"/>
    <property type="molecule type" value="Genomic_DNA"/>
</dbReference>
<dbReference type="GO" id="GO:0022857">
    <property type="term" value="F:transmembrane transporter activity"/>
    <property type="evidence" value="ECO:0007669"/>
    <property type="project" value="InterPro"/>
</dbReference>
<evidence type="ECO:0000256" key="6">
    <source>
        <dbReference type="ARBA" id="ARBA00022989"/>
    </source>
</evidence>
<dbReference type="OrthoDB" id="9807115at2"/>
<keyword evidence="6 9" id="KW-1133">Transmembrane helix</keyword>
<sequence length="294" mass="30108">MIQFIQNLILGLLLGGVYALVAGGLTLIFGVMRVINIAHGAFLILAAYLTYTLWSALGIDPLLASLVTAPVVGAIGWVAYKLMVAPIRTAPMASTVLLTFGLALVIEAAMGTIWGNNSTAIRPGYADESFTVAGLFLPKAQVYGGLVAVLVLVTLGLVLTKTWLGRAIRAAAINPAGAELVGIKVAAVAALVFALGIAAAGAGGAIVGVLYPFVAGAHYQWIARLLAIVVLGGMGSLNGAILAAVMFGVAETLTAAYVSPSWATAVPYAIVFAVLLIRPQGLLGTRMREDAVPA</sequence>
<evidence type="ECO:0000256" key="9">
    <source>
        <dbReference type="SAM" id="Phobius"/>
    </source>
</evidence>
<feature type="transmembrane region" description="Helical" evidence="9">
    <location>
        <begin position="61"/>
        <end position="80"/>
    </location>
</feature>
<feature type="transmembrane region" description="Helical" evidence="9">
    <location>
        <begin position="92"/>
        <end position="114"/>
    </location>
</feature>
<evidence type="ECO:0000256" key="5">
    <source>
        <dbReference type="ARBA" id="ARBA00022970"/>
    </source>
</evidence>
<dbReference type="GO" id="GO:0005886">
    <property type="term" value="C:plasma membrane"/>
    <property type="evidence" value="ECO:0007669"/>
    <property type="project" value="UniProtKB-SubCell"/>
</dbReference>
<dbReference type="PANTHER" id="PTHR11795">
    <property type="entry name" value="BRANCHED-CHAIN AMINO ACID TRANSPORT SYSTEM PERMEASE PROTEIN LIVH"/>
    <property type="match status" value="1"/>
</dbReference>
<dbReference type="Pfam" id="PF02653">
    <property type="entry name" value="BPD_transp_2"/>
    <property type="match status" value="1"/>
</dbReference>
<evidence type="ECO:0000313" key="10">
    <source>
        <dbReference type="EMBL" id="SCL30337.1"/>
    </source>
</evidence>
<comment type="subcellular location">
    <subcellularLocation>
        <location evidence="1">Cell membrane</location>
        <topology evidence="1">Multi-pass membrane protein</topology>
    </subcellularLocation>
</comment>
<keyword evidence="11" id="KW-1185">Reference proteome</keyword>
<keyword evidence="2" id="KW-0813">Transport</keyword>
<feature type="transmembrane region" description="Helical" evidence="9">
    <location>
        <begin position="7"/>
        <end position="31"/>
    </location>
</feature>
<dbReference type="STRING" id="568872.GA0070624_4053"/>
<organism evidence="10 11">
    <name type="scientific">Micromonospora rhizosphaerae</name>
    <dbReference type="NCBI Taxonomy" id="568872"/>
    <lineage>
        <taxon>Bacteria</taxon>
        <taxon>Bacillati</taxon>
        <taxon>Actinomycetota</taxon>
        <taxon>Actinomycetes</taxon>
        <taxon>Micromonosporales</taxon>
        <taxon>Micromonosporaceae</taxon>
        <taxon>Micromonospora</taxon>
    </lineage>
</organism>
<gene>
    <name evidence="10" type="ORF">GA0070624_4053</name>
</gene>
<dbReference type="AlphaFoldDB" id="A0A1C6SLS6"/>
<name>A0A1C6SLS6_9ACTN</name>
<accession>A0A1C6SLS6</accession>
<feature type="transmembrane region" description="Helical" evidence="9">
    <location>
        <begin position="255"/>
        <end position="277"/>
    </location>
</feature>
<evidence type="ECO:0000256" key="4">
    <source>
        <dbReference type="ARBA" id="ARBA00022692"/>
    </source>
</evidence>
<dbReference type="InterPro" id="IPR052157">
    <property type="entry name" value="BCAA_transport_permease"/>
</dbReference>